<dbReference type="InterPro" id="IPR012296">
    <property type="entry name" value="Nuclease_put_TT1808"/>
</dbReference>
<dbReference type="EMBL" id="JADBGI010000008">
    <property type="protein sequence ID" value="MBE2999253.1"/>
    <property type="molecule type" value="Genomic_DNA"/>
</dbReference>
<dbReference type="Pfam" id="PF05685">
    <property type="entry name" value="Uma2"/>
    <property type="match status" value="1"/>
</dbReference>
<dbReference type="GO" id="GO:0004519">
    <property type="term" value="F:endonuclease activity"/>
    <property type="evidence" value="ECO:0007669"/>
    <property type="project" value="UniProtKB-KW"/>
</dbReference>
<keyword evidence="2" id="KW-0378">Hydrolase</keyword>
<reference evidence="2 3" key="1">
    <citation type="submission" date="2020-09" db="EMBL/GenBank/DDBJ databases">
        <title>Diversity and distribution of actinomycetes associated with coral in the coast of Hainan.</title>
        <authorList>
            <person name="Li F."/>
        </authorList>
    </citation>
    <scope>NUCLEOTIDE SEQUENCE [LARGE SCALE GENOMIC DNA]</scope>
    <source>
        <strain evidence="2 3">HNM0947</strain>
    </source>
</reference>
<evidence type="ECO:0000313" key="3">
    <source>
        <dbReference type="Proteomes" id="UP000806528"/>
    </source>
</evidence>
<name>A0ABR9P5Z0_9ACTN</name>
<accession>A0ABR9P5Z0</accession>
<gene>
    <name evidence="2" type="ORF">IDM40_11130</name>
</gene>
<dbReference type="CDD" id="cd06260">
    <property type="entry name" value="DUF820-like"/>
    <property type="match status" value="1"/>
</dbReference>
<sequence>MSLHPEVPPHGQGFDDWVVLPRAPYTGFTAEDLDRIPDLPPHTELIDGALVPKSPQSVFHMLVLRRFEDEMDRQIPAGMLTCRSFSLVLGERQRPEPDMMLVGSEAFTSMDDTWVAPEAVQLVVEVVSPDSKVRDHERKPQLYARAGIPHFWLAELEGTETLVVYTYELDPINGGYTMVGAYREHMKVEAPCALDIGLTQLRRTGRPG</sequence>
<proteinExistence type="predicted"/>
<evidence type="ECO:0000259" key="1">
    <source>
        <dbReference type="Pfam" id="PF05685"/>
    </source>
</evidence>
<dbReference type="InterPro" id="IPR008538">
    <property type="entry name" value="Uma2"/>
</dbReference>
<dbReference type="PANTHER" id="PTHR35400:SF3">
    <property type="entry name" value="SLL1072 PROTEIN"/>
    <property type="match status" value="1"/>
</dbReference>
<dbReference type="Proteomes" id="UP000806528">
    <property type="component" value="Unassembled WGS sequence"/>
</dbReference>
<keyword evidence="2" id="KW-0255">Endonuclease</keyword>
<dbReference type="RefSeq" id="WP_193121879.1">
    <property type="nucleotide sequence ID" value="NZ_JADBGI010000008.1"/>
</dbReference>
<evidence type="ECO:0000313" key="2">
    <source>
        <dbReference type="EMBL" id="MBE2999253.1"/>
    </source>
</evidence>
<dbReference type="InterPro" id="IPR011335">
    <property type="entry name" value="Restrct_endonuc-II-like"/>
</dbReference>
<keyword evidence="2" id="KW-0540">Nuclease</keyword>
<comment type="caution">
    <text evidence="2">The sequence shown here is derived from an EMBL/GenBank/DDBJ whole genome shotgun (WGS) entry which is preliminary data.</text>
</comment>
<keyword evidence="3" id="KW-1185">Reference proteome</keyword>
<dbReference type="PANTHER" id="PTHR35400">
    <property type="entry name" value="SLR1083 PROTEIN"/>
    <property type="match status" value="1"/>
</dbReference>
<protein>
    <submittedName>
        <fullName evidence="2">Uma2 family endonuclease</fullName>
    </submittedName>
</protein>
<organism evidence="2 3">
    <name type="scientific">Nocardiopsis coralli</name>
    <dbReference type="NCBI Taxonomy" id="2772213"/>
    <lineage>
        <taxon>Bacteria</taxon>
        <taxon>Bacillati</taxon>
        <taxon>Actinomycetota</taxon>
        <taxon>Actinomycetes</taxon>
        <taxon>Streptosporangiales</taxon>
        <taxon>Nocardiopsidaceae</taxon>
        <taxon>Nocardiopsis</taxon>
    </lineage>
</organism>
<dbReference type="Gene3D" id="3.90.1570.10">
    <property type="entry name" value="tt1808, chain A"/>
    <property type="match status" value="1"/>
</dbReference>
<feature type="domain" description="Putative restriction endonuclease" evidence="1">
    <location>
        <begin position="31"/>
        <end position="190"/>
    </location>
</feature>
<dbReference type="SUPFAM" id="SSF52980">
    <property type="entry name" value="Restriction endonuclease-like"/>
    <property type="match status" value="1"/>
</dbReference>